<evidence type="ECO:0000313" key="1">
    <source>
        <dbReference type="EMBL" id="KAH3813327.1"/>
    </source>
</evidence>
<name>A0A9D4GAN2_DREPO</name>
<gene>
    <name evidence="1" type="ORF">DPMN_141782</name>
</gene>
<dbReference type="Proteomes" id="UP000828390">
    <property type="component" value="Unassembled WGS sequence"/>
</dbReference>
<organism evidence="1 2">
    <name type="scientific">Dreissena polymorpha</name>
    <name type="common">Zebra mussel</name>
    <name type="synonym">Mytilus polymorpha</name>
    <dbReference type="NCBI Taxonomy" id="45954"/>
    <lineage>
        <taxon>Eukaryota</taxon>
        <taxon>Metazoa</taxon>
        <taxon>Spiralia</taxon>
        <taxon>Lophotrochozoa</taxon>
        <taxon>Mollusca</taxon>
        <taxon>Bivalvia</taxon>
        <taxon>Autobranchia</taxon>
        <taxon>Heteroconchia</taxon>
        <taxon>Euheterodonta</taxon>
        <taxon>Imparidentia</taxon>
        <taxon>Neoheterodontei</taxon>
        <taxon>Myida</taxon>
        <taxon>Dreissenoidea</taxon>
        <taxon>Dreissenidae</taxon>
        <taxon>Dreissena</taxon>
    </lineage>
</organism>
<evidence type="ECO:0000313" key="2">
    <source>
        <dbReference type="Proteomes" id="UP000828390"/>
    </source>
</evidence>
<dbReference type="EMBL" id="JAIWYP010000006">
    <property type="protein sequence ID" value="KAH3813327.1"/>
    <property type="molecule type" value="Genomic_DNA"/>
</dbReference>
<accession>A0A9D4GAN2</accession>
<comment type="caution">
    <text evidence="1">The sequence shown here is derived from an EMBL/GenBank/DDBJ whole genome shotgun (WGS) entry which is preliminary data.</text>
</comment>
<sequence>MFRMYFWSSAPFRRCGAVFGDIYVQMPVSCVMCSREAPRSRSRRWSKMETARVVYSLCLVDKLMELLVHNLHSLTIAALALPIFIRASTVLVPSLDRVSPKHLKTVFSSNFSPFIVMSV</sequence>
<reference evidence="1" key="1">
    <citation type="journal article" date="2019" name="bioRxiv">
        <title>The Genome of the Zebra Mussel, Dreissena polymorpha: A Resource for Invasive Species Research.</title>
        <authorList>
            <person name="McCartney M.A."/>
            <person name="Auch B."/>
            <person name="Kono T."/>
            <person name="Mallez S."/>
            <person name="Zhang Y."/>
            <person name="Obille A."/>
            <person name="Becker A."/>
            <person name="Abrahante J.E."/>
            <person name="Garbe J."/>
            <person name="Badalamenti J.P."/>
            <person name="Herman A."/>
            <person name="Mangelson H."/>
            <person name="Liachko I."/>
            <person name="Sullivan S."/>
            <person name="Sone E.D."/>
            <person name="Koren S."/>
            <person name="Silverstein K.A.T."/>
            <person name="Beckman K.B."/>
            <person name="Gohl D.M."/>
        </authorList>
    </citation>
    <scope>NUCLEOTIDE SEQUENCE</scope>
    <source>
        <strain evidence="1">Duluth1</strain>
        <tissue evidence="1">Whole animal</tissue>
    </source>
</reference>
<reference evidence="1" key="2">
    <citation type="submission" date="2020-11" db="EMBL/GenBank/DDBJ databases">
        <authorList>
            <person name="McCartney M.A."/>
            <person name="Auch B."/>
            <person name="Kono T."/>
            <person name="Mallez S."/>
            <person name="Becker A."/>
            <person name="Gohl D.M."/>
            <person name="Silverstein K.A.T."/>
            <person name="Koren S."/>
            <person name="Bechman K.B."/>
            <person name="Herman A."/>
            <person name="Abrahante J.E."/>
            <person name="Garbe J."/>
        </authorList>
    </citation>
    <scope>NUCLEOTIDE SEQUENCE</scope>
    <source>
        <strain evidence="1">Duluth1</strain>
        <tissue evidence="1">Whole animal</tissue>
    </source>
</reference>
<keyword evidence="2" id="KW-1185">Reference proteome</keyword>
<protein>
    <submittedName>
        <fullName evidence="1">Uncharacterized protein</fullName>
    </submittedName>
</protein>
<proteinExistence type="predicted"/>
<dbReference type="AlphaFoldDB" id="A0A9D4GAN2"/>